<proteinExistence type="predicted"/>
<protein>
    <submittedName>
        <fullName evidence="1">Uncharacterized protein</fullName>
    </submittedName>
</protein>
<dbReference type="RefSeq" id="WP_075781347.1">
    <property type="nucleotide sequence ID" value="NZ_JAESJD010000034.1"/>
</dbReference>
<reference evidence="1 2" key="1">
    <citation type="submission" date="2021-01" db="EMBL/GenBank/DDBJ databases">
        <title>Draft genomes of Rhodovulum sulfidophilum.</title>
        <authorList>
            <person name="Guzman M.S."/>
        </authorList>
    </citation>
    <scope>NUCLEOTIDE SEQUENCE [LARGE SCALE GENOMIC DNA]</scope>
    <source>
        <strain evidence="1 2">AB35</strain>
    </source>
</reference>
<keyword evidence="2" id="KW-1185">Reference proteome</keyword>
<dbReference type="Proteomes" id="UP000604473">
    <property type="component" value="Unassembled WGS sequence"/>
</dbReference>
<evidence type="ECO:0000313" key="1">
    <source>
        <dbReference type="EMBL" id="MBL3608229.1"/>
    </source>
</evidence>
<accession>A0ABS1RTC1</accession>
<evidence type="ECO:0000313" key="2">
    <source>
        <dbReference type="Proteomes" id="UP000604473"/>
    </source>
</evidence>
<name>A0ABS1RTC1_RHOSU</name>
<dbReference type="EMBL" id="JAESJJ010000004">
    <property type="protein sequence ID" value="MBL3608229.1"/>
    <property type="molecule type" value="Genomic_DNA"/>
</dbReference>
<organism evidence="1 2">
    <name type="scientific">Rhodovulum sulfidophilum</name>
    <name type="common">Rhodobacter sulfidophilus</name>
    <dbReference type="NCBI Taxonomy" id="35806"/>
    <lineage>
        <taxon>Bacteria</taxon>
        <taxon>Pseudomonadati</taxon>
        <taxon>Pseudomonadota</taxon>
        <taxon>Alphaproteobacteria</taxon>
        <taxon>Rhodobacterales</taxon>
        <taxon>Paracoccaceae</taxon>
        <taxon>Rhodovulum</taxon>
    </lineage>
</organism>
<sequence length="86" mass="9731">MEESVEITSFRYQDRSDKGLPPVMMVKFRTNTQGAIERTAESAEGHVAIDLAPSADYATMEREALMEVARYLRQVADYAESSARKR</sequence>
<comment type="caution">
    <text evidence="1">The sequence shown here is derived from an EMBL/GenBank/DDBJ whole genome shotgun (WGS) entry which is preliminary data.</text>
</comment>
<gene>
    <name evidence="1" type="ORF">JMM60_05345</name>
</gene>